<dbReference type="SUPFAM" id="SSF53474">
    <property type="entry name" value="alpha/beta-Hydrolases"/>
    <property type="match status" value="1"/>
</dbReference>
<dbReference type="Proteomes" id="UP000576082">
    <property type="component" value="Unassembled WGS sequence"/>
</dbReference>
<organism evidence="1 2">
    <name type="scientific">Flammeovirga aprica JL-4</name>
    <dbReference type="NCBI Taxonomy" id="694437"/>
    <lineage>
        <taxon>Bacteria</taxon>
        <taxon>Pseudomonadati</taxon>
        <taxon>Bacteroidota</taxon>
        <taxon>Cytophagia</taxon>
        <taxon>Cytophagales</taxon>
        <taxon>Flammeovirgaceae</taxon>
        <taxon>Flammeovirga</taxon>
    </lineage>
</organism>
<dbReference type="InterPro" id="IPR029058">
    <property type="entry name" value="AB_hydrolase_fold"/>
</dbReference>
<evidence type="ECO:0000313" key="2">
    <source>
        <dbReference type="Proteomes" id="UP000576082"/>
    </source>
</evidence>
<comment type="caution">
    <text evidence="1">The sequence shown here is derived from an EMBL/GenBank/DDBJ whole genome shotgun (WGS) entry which is preliminary data.</text>
</comment>
<dbReference type="AlphaFoldDB" id="A0A7X9RUN2"/>
<protein>
    <submittedName>
        <fullName evidence="1">Alpha/beta hydrolase</fullName>
    </submittedName>
</protein>
<accession>A0A7X9RUN2</accession>
<sequence>MKAYCISGLGADHRVYENLELKYEKVHLHWIKPLEGESLKDYAIRLSENINQDEDYVIIGVSFGGLIAVEISKILKPKLTVLISTIEKSDELPFQYRIFRKMNFLKLLPPSFFNLPPFIASILFGTKNPLLRVILQDSDLNFTKWAILSLLRWTNSVSIENSLKINGTSDLILSSPRSDFYIEKGHHFMIVDRAEEIGKIINLYRK</sequence>
<name>A0A7X9RUN2_9BACT</name>
<proteinExistence type="predicted"/>
<dbReference type="RefSeq" id="WP_169657334.1">
    <property type="nucleotide sequence ID" value="NZ_JABANE010000033.1"/>
</dbReference>
<keyword evidence="1" id="KW-0378">Hydrolase</keyword>
<dbReference type="GO" id="GO:0016787">
    <property type="term" value="F:hydrolase activity"/>
    <property type="evidence" value="ECO:0007669"/>
    <property type="project" value="UniProtKB-KW"/>
</dbReference>
<reference evidence="1 2" key="1">
    <citation type="submission" date="2020-04" db="EMBL/GenBank/DDBJ databases">
        <title>Flammeovirga sp. SR4, a novel species isolated from seawater.</title>
        <authorList>
            <person name="Wang X."/>
        </authorList>
    </citation>
    <scope>NUCLEOTIDE SEQUENCE [LARGE SCALE GENOMIC DNA]</scope>
    <source>
        <strain evidence="1 2">ATCC 23126</strain>
    </source>
</reference>
<dbReference type="EMBL" id="JABANE010000033">
    <property type="protein sequence ID" value="NME69047.1"/>
    <property type="molecule type" value="Genomic_DNA"/>
</dbReference>
<keyword evidence="2" id="KW-1185">Reference proteome</keyword>
<evidence type="ECO:0000313" key="1">
    <source>
        <dbReference type="EMBL" id="NME69047.1"/>
    </source>
</evidence>
<gene>
    <name evidence="1" type="ORF">HHU12_13820</name>
</gene>
<dbReference type="Gene3D" id="3.40.50.1820">
    <property type="entry name" value="alpha/beta hydrolase"/>
    <property type="match status" value="1"/>
</dbReference>